<comment type="caution">
    <text evidence="4">The sequence shown here is derived from an EMBL/GenBank/DDBJ whole genome shotgun (WGS) entry which is preliminary data.</text>
</comment>
<dbReference type="Pfam" id="PF00023">
    <property type="entry name" value="Ank"/>
    <property type="match status" value="1"/>
</dbReference>
<keyword evidence="5" id="KW-1185">Reference proteome</keyword>
<dbReference type="PROSITE" id="PS50088">
    <property type="entry name" value="ANK_REPEAT"/>
    <property type="match status" value="2"/>
</dbReference>
<dbReference type="InterPro" id="IPR050776">
    <property type="entry name" value="Ank_Repeat/CDKN_Inhibitor"/>
</dbReference>
<proteinExistence type="predicted"/>
<dbReference type="InterPro" id="IPR002110">
    <property type="entry name" value="Ankyrin_rpt"/>
</dbReference>
<dbReference type="PANTHER" id="PTHR24201">
    <property type="entry name" value="ANK_REP_REGION DOMAIN-CONTAINING PROTEIN"/>
    <property type="match status" value="1"/>
</dbReference>
<gene>
    <name evidence="4" type="ORF">I7X39_08015</name>
</gene>
<feature type="repeat" description="ANK" evidence="3">
    <location>
        <begin position="100"/>
        <end position="132"/>
    </location>
</feature>
<dbReference type="PANTHER" id="PTHR24201:SF15">
    <property type="entry name" value="ANKYRIN REPEAT DOMAIN-CONTAINING PROTEIN 66"/>
    <property type="match status" value="1"/>
</dbReference>
<protein>
    <submittedName>
        <fullName evidence="4">Ankyrin repeat domain-containing protein</fullName>
    </submittedName>
</protein>
<dbReference type="Pfam" id="PF12796">
    <property type="entry name" value="Ank_2"/>
    <property type="match status" value="1"/>
</dbReference>
<accession>A0A931J5S9</accession>
<dbReference type="EMBL" id="JAEDAK010000004">
    <property type="protein sequence ID" value="MBH9576847.1"/>
    <property type="molecule type" value="Genomic_DNA"/>
</dbReference>
<dbReference type="InterPro" id="IPR036770">
    <property type="entry name" value="Ankyrin_rpt-contain_sf"/>
</dbReference>
<evidence type="ECO:0000313" key="5">
    <source>
        <dbReference type="Proteomes" id="UP000613266"/>
    </source>
</evidence>
<dbReference type="PRINTS" id="PR01415">
    <property type="entry name" value="ANKYRIN"/>
</dbReference>
<evidence type="ECO:0000256" key="1">
    <source>
        <dbReference type="ARBA" id="ARBA00022737"/>
    </source>
</evidence>
<dbReference type="RefSeq" id="WP_198110455.1">
    <property type="nucleotide sequence ID" value="NZ_JAEDAK010000004.1"/>
</dbReference>
<evidence type="ECO:0000256" key="3">
    <source>
        <dbReference type="PROSITE-ProRule" id="PRU00023"/>
    </source>
</evidence>
<evidence type="ECO:0000256" key="2">
    <source>
        <dbReference type="ARBA" id="ARBA00023043"/>
    </source>
</evidence>
<name>A0A931J5S9_9BURK</name>
<dbReference type="AlphaFoldDB" id="A0A931J5S9"/>
<organism evidence="4 5">
    <name type="scientific">Inhella proteolytica</name>
    <dbReference type="NCBI Taxonomy" id="2795029"/>
    <lineage>
        <taxon>Bacteria</taxon>
        <taxon>Pseudomonadati</taxon>
        <taxon>Pseudomonadota</taxon>
        <taxon>Betaproteobacteria</taxon>
        <taxon>Burkholderiales</taxon>
        <taxon>Sphaerotilaceae</taxon>
        <taxon>Inhella</taxon>
    </lineage>
</organism>
<feature type="repeat" description="ANK" evidence="3">
    <location>
        <begin position="36"/>
        <end position="68"/>
    </location>
</feature>
<reference evidence="4" key="1">
    <citation type="submission" date="2020-12" db="EMBL/GenBank/DDBJ databases">
        <title>The genome sequence of Inhella sp. 1Y17.</title>
        <authorList>
            <person name="Liu Y."/>
        </authorList>
    </citation>
    <scope>NUCLEOTIDE SEQUENCE</scope>
    <source>
        <strain evidence="4">1Y17</strain>
    </source>
</reference>
<dbReference type="Proteomes" id="UP000613266">
    <property type="component" value="Unassembled WGS sequence"/>
</dbReference>
<dbReference type="SMART" id="SM00248">
    <property type="entry name" value="ANK"/>
    <property type="match status" value="4"/>
</dbReference>
<sequence length="167" mass="17121">MRDKDGLLLAAVKVGDFEAAQAAIAGGASKDAATPFGFTALHIAATAGHLPIVRLLVDNGADIDCRDSHGLSPLHQAIGWPEVMQALLDSGADVDGVTAQGVTPLMCASAFGELASARLLLVMGAKVDLRDDRDSTAADIAREKGADEIAVLLDSITSQSTDSESPV</sequence>
<dbReference type="SUPFAM" id="SSF48403">
    <property type="entry name" value="Ankyrin repeat"/>
    <property type="match status" value="1"/>
</dbReference>
<keyword evidence="2 3" id="KW-0040">ANK repeat</keyword>
<dbReference type="PROSITE" id="PS50297">
    <property type="entry name" value="ANK_REP_REGION"/>
    <property type="match status" value="2"/>
</dbReference>
<keyword evidence="1" id="KW-0677">Repeat</keyword>
<evidence type="ECO:0000313" key="4">
    <source>
        <dbReference type="EMBL" id="MBH9576847.1"/>
    </source>
</evidence>
<dbReference type="Gene3D" id="1.25.40.20">
    <property type="entry name" value="Ankyrin repeat-containing domain"/>
    <property type="match status" value="2"/>
</dbReference>